<keyword evidence="2 5" id="KW-0812">Transmembrane</keyword>
<dbReference type="Proteomes" id="UP000198683">
    <property type="component" value="Unassembled WGS sequence"/>
</dbReference>
<comment type="subcellular location">
    <subcellularLocation>
        <location evidence="1">Cell membrane</location>
        <topology evidence="1">Multi-pass membrane protein</topology>
    </subcellularLocation>
</comment>
<dbReference type="GO" id="GO:0005886">
    <property type="term" value="C:plasma membrane"/>
    <property type="evidence" value="ECO:0007669"/>
    <property type="project" value="UniProtKB-SubCell"/>
</dbReference>
<dbReference type="AlphaFoldDB" id="A0A1G8S9L1"/>
<keyword evidence="3 5" id="KW-1133">Transmembrane helix</keyword>
<feature type="transmembrane region" description="Helical" evidence="5">
    <location>
        <begin position="47"/>
        <end position="65"/>
    </location>
</feature>
<dbReference type="STRING" id="683260.SAMN05421874_101226"/>
<keyword evidence="4 5" id="KW-0472">Membrane</keyword>
<evidence type="ECO:0000256" key="4">
    <source>
        <dbReference type="ARBA" id="ARBA00023136"/>
    </source>
</evidence>
<protein>
    <recommendedName>
        <fullName evidence="6">Major facilitator superfamily (MFS) profile domain-containing protein</fullName>
    </recommendedName>
</protein>
<evidence type="ECO:0000256" key="5">
    <source>
        <dbReference type="SAM" id="Phobius"/>
    </source>
</evidence>
<evidence type="ECO:0000313" key="8">
    <source>
        <dbReference type="Proteomes" id="UP000198683"/>
    </source>
</evidence>
<dbReference type="GO" id="GO:0022857">
    <property type="term" value="F:transmembrane transporter activity"/>
    <property type="evidence" value="ECO:0007669"/>
    <property type="project" value="InterPro"/>
</dbReference>
<gene>
    <name evidence="7" type="ORF">SAMN05421874_101226</name>
</gene>
<name>A0A1G8S9L1_9ACTN</name>
<keyword evidence="8" id="KW-1185">Reference proteome</keyword>
<evidence type="ECO:0000313" key="7">
    <source>
        <dbReference type="EMBL" id="SDJ25918.1"/>
    </source>
</evidence>
<feature type="domain" description="Major facilitator superfamily (MFS) profile" evidence="6">
    <location>
        <begin position="1"/>
        <end position="82"/>
    </location>
</feature>
<dbReference type="PROSITE" id="PS50850">
    <property type="entry name" value="MFS"/>
    <property type="match status" value="1"/>
</dbReference>
<organism evidence="7 8">
    <name type="scientific">Nonomuraea maritima</name>
    <dbReference type="NCBI Taxonomy" id="683260"/>
    <lineage>
        <taxon>Bacteria</taxon>
        <taxon>Bacillati</taxon>
        <taxon>Actinomycetota</taxon>
        <taxon>Actinomycetes</taxon>
        <taxon>Streptosporangiales</taxon>
        <taxon>Streptosporangiaceae</taxon>
        <taxon>Nonomuraea</taxon>
    </lineage>
</organism>
<dbReference type="InterPro" id="IPR020846">
    <property type="entry name" value="MFS_dom"/>
</dbReference>
<evidence type="ECO:0000256" key="3">
    <source>
        <dbReference type="ARBA" id="ARBA00022989"/>
    </source>
</evidence>
<dbReference type="InterPro" id="IPR036259">
    <property type="entry name" value="MFS_trans_sf"/>
</dbReference>
<evidence type="ECO:0000256" key="1">
    <source>
        <dbReference type="ARBA" id="ARBA00004651"/>
    </source>
</evidence>
<dbReference type="Gene3D" id="1.20.1250.20">
    <property type="entry name" value="MFS general substrate transporter like domains"/>
    <property type="match status" value="1"/>
</dbReference>
<evidence type="ECO:0000256" key="2">
    <source>
        <dbReference type="ARBA" id="ARBA00022692"/>
    </source>
</evidence>
<proteinExistence type="predicted"/>
<dbReference type="RefSeq" id="WP_218128677.1">
    <property type="nucleotide sequence ID" value="NZ_FNFB01000001.1"/>
</dbReference>
<sequence>MAAGLVGPERRGLVSGTLLSGSPAGMLLSRTLGGALAEWLGVRAYDAAGWTGVCALVAALTAFALTRHVVALRRSEVNPRGQ</sequence>
<dbReference type="SUPFAM" id="SSF103473">
    <property type="entry name" value="MFS general substrate transporter"/>
    <property type="match status" value="1"/>
</dbReference>
<dbReference type="EMBL" id="FNFB01000001">
    <property type="protein sequence ID" value="SDJ25918.1"/>
    <property type="molecule type" value="Genomic_DNA"/>
</dbReference>
<reference evidence="7 8" key="1">
    <citation type="submission" date="2016-10" db="EMBL/GenBank/DDBJ databases">
        <authorList>
            <person name="de Groot N.N."/>
        </authorList>
    </citation>
    <scope>NUCLEOTIDE SEQUENCE [LARGE SCALE GENOMIC DNA]</scope>
    <source>
        <strain evidence="7 8">CGMCC 4.5681</strain>
    </source>
</reference>
<evidence type="ECO:0000259" key="6">
    <source>
        <dbReference type="PROSITE" id="PS50850"/>
    </source>
</evidence>
<accession>A0A1G8S9L1</accession>